<dbReference type="AlphaFoldDB" id="A0AA38F3P6"/>
<gene>
    <name evidence="1" type="ORF">KI387_032545</name>
</gene>
<reference evidence="1 2" key="1">
    <citation type="journal article" date="2021" name="Nat. Plants">
        <title>The Taxus genome provides insights into paclitaxel biosynthesis.</title>
        <authorList>
            <person name="Xiong X."/>
            <person name="Gou J."/>
            <person name="Liao Q."/>
            <person name="Li Y."/>
            <person name="Zhou Q."/>
            <person name="Bi G."/>
            <person name="Li C."/>
            <person name="Du R."/>
            <person name="Wang X."/>
            <person name="Sun T."/>
            <person name="Guo L."/>
            <person name="Liang H."/>
            <person name="Lu P."/>
            <person name="Wu Y."/>
            <person name="Zhang Z."/>
            <person name="Ro D.K."/>
            <person name="Shang Y."/>
            <person name="Huang S."/>
            <person name="Yan J."/>
        </authorList>
    </citation>
    <scope>NUCLEOTIDE SEQUENCE [LARGE SCALE GENOMIC DNA]</scope>
    <source>
        <strain evidence="1">Ta-2019</strain>
    </source>
</reference>
<protein>
    <submittedName>
        <fullName evidence="1">Uncharacterized protein</fullName>
    </submittedName>
</protein>
<feature type="non-terminal residue" evidence="1">
    <location>
        <position position="1"/>
    </location>
</feature>
<evidence type="ECO:0000313" key="1">
    <source>
        <dbReference type="EMBL" id="KAH9288428.1"/>
    </source>
</evidence>
<accession>A0AA38F3P6</accession>
<sequence length="178" mass="19705">SGILQTYTIWSKNSEPKYISKLDLRSPILRVSPLIKLLNVESPLVFRCFHNDFDIDASPITAFGIAVDCNPPQIHSNCSTLGLSTSSILSSVQLFTTRLYTLMITTLQSKYPLRLEGKPKRTKATLTKNGADDGEHMVRGSSTLNAEWELNAKYVLPNPVWSEGLPSDGVLQNTNLLP</sequence>
<dbReference type="Proteomes" id="UP000824469">
    <property type="component" value="Unassembled WGS sequence"/>
</dbReference>
<dbReference type="EMBL" id="JAHRHJ020003813">
    <property type="protein sequence ID" value="KAH9288428.1"/>
    <property type="molecule type" value="Genomic_DNA"/>
</dbReference>
<keyword evidence="2" id="KW-1185">Reference proteome</keyword>
<organism evidence="1 2">
    <name type="scientific">Taxus chinensis</name>
    <name type="common">Chinese yew</name>
    <name type="synonym">Taxus wallichiana var. chinensis</name>
    <dbReference type="NCBI Taxonomy" id="29808"/>
    <lineage>
        <taxon>Eukaryota</taxon>
        <taxon>Viridiplantae</taxon>
        <taxon>Streptophyta</taxon>
        <taxon>Embryophyta</taxon>
        <taxon>Tracheophyta</taxon>
        <taxon>Spermatophyta</taxon>
        <taxon>Pinopsida</taxon>
        <taxon>Pinidae</taxon>
        <taxon>Conifers II</taxon>
        <taxon>Cupressales</taxon>
        <taxon>Taxaceae</taxon>
        <taxon>Taxus</taxon>
    </lineage>
</organism>
<comment type="caution">
    <text evidence="1">The sequence shown here is derived from an EMBL/GenBank/DDBJ whole genome shotgun (WGS) entry which is preliminary data.</text>
</comment>
<evidence type="ECO:0000313" key="2">
    <source>
        <dbReference type="Proteomes" id="UP000824469"/>
    </source>
</evidence>
<proteinExistence type="predicted"/>
<name>A0AA38F3P6_TAXCH</name>